<feature type="compositionally biased region" description="Low complexity" evidence="1">
    <location>
        <begin position="574"/>
        <end position="589"/>
    </location>
</feature>
<dbReference type="InterPro" id="IPR000299">
    <property type="entry name" value="FERM_domain"/>
</dbReference>
<evidence type="ECO:0000259" key="2">
    <source>
        <dbReference type="PROSITE" id="PS50057"/>
    </source>
</evidence>
<dbReference type="PANTHER" id="PTHR23280">
    <property type="entry name" value="4.1 G PROTEIN"/>
    <property type="match status" value="1"/>
</dbReference>
<dbReference type="AlphaFoldDB" id="A0A564Y0P2"/>
<dbReference type="InterPro" id="IPR035963">
    <property type="entry name" value="FERM_2"/>
</dbReference>
<dbReference type="Pfam" id="PF09380">
    <property type="entry name" value="FERM_C"/>
    <property type="match status" value="1"/>
</dbReference>
<feature type="compositionally biased region" description="Polar residues" evidence="1">
    <location>
        <begin position="454"/>
        <end position="469"/>
    </location>
</feature>
<dbReference type="PROSITE" id="PS50057">
    <property type="entry name" value="FERM_3"/>
    <property type="match status" value="1"/>
</dbReference>
<feature type="compositionally biased region" description="Basic and acidic residues" evidence="1">
    <location>
        <begin position="472"/>
        <end position="502"/>
    </location>
</feature>
<dbReference type="EMBL" id="CABIJS010000044">
    <property type="protein sequence ID" value="VUZ40865.1"/>
    <property type="molecule type" value="Genomic_DNA"/>
</dbReference>
<evidence type="ECO:0000256" key="1">
    <source>
        <dbReference type="SAM" id="MobiDB-lite"/>
    </source>
</evidence>
<organism evidence="3 4">
    <name type="scientific">Hymenolepis diminuta</name>
    <name type="common">Rat tapeworm</name>
    <dbReference type="NCBI Taxonomy" id="6216"/>
    <lineage>
        <taxon>Eukaryota</taxon>
        <taxon>Metazoa</taxon>
        <taxon>Spiralia</taxon>
        <taxon>Lophotrochozoa</taxon>
        <taxon>Platyhelminthes</taxon>
        <taxon>Cestoda</taxon>
        <taxon>Eucestoda</taxon>
        <taxon>Cyclophyllidea</taxon>
        <taxon>Hymenolepididae</taxon>
        <taxon>Hymenolepis</taxon>
    </lineage>
</organism>
<feature type="compositionally biased region" description="Low complexity" evidence="1">
    <location>
        <begin position="349"/>
        <end position="363"/>
    </location>
</feature>
<gene>
    <name evidence="3" type="ORF">WMSIL1_LOCUS1833</name>
</gene>
<accession>A0A564Y0P2</accession>
<feature type="region of interest" description="Disordered" evidence="1">
    <location>
        <begin position="629"/>
        <end position="662"/>
    </location>
</feature>
<dbReference type="Gene3D" id="1.20.80.10">
    <property type="match status" value="1"/>
</dbReference>
<feature type="region of interest" description="Disordered" evidence="1">
    <location>
        <begin position="334"/>
        <end position="365"/>
    </location>
</feature>
<evidence type="ECO:0000313" key="4">
    <source>
        <dbReference type="Proteomes" id="UP000321570"/>
    </source>
</evidence>
<feature type="domain" description="FERM" evidence="2">
    <location>
        <begin position="44"/>
        <end position="328"/>
    </location>
</feature>
<dbReference type="SMART" id="SM01196">
    <property type="entry name" value="FERM_C"/>
    <property type="match status" value="1"/>
</dbReference>
<dbReference type="SMART" id="SM00295">
    <property type="entry name" value="B41"/>
    <property type="match status" value="1"/>
</dbReference>
<dbReference type="InterPro" id="IPR029071">
    <property type="entry name" value="Ubiquitin-like_domsf"/>
</dbReference>
<dbReference type="SUPFAM" id="SSF50729">
    <property type="entry name" value="PH domain-like"/>
    <property type="match status" value="1"/>
</dbReference>
<reference evidence="3 4" key="1">
    <citation type="submission" date="2019-07" db="EMBL/GenBank/DDBJ databases">
        <authorList>
            <person name="Jastrzebski P J."/>
            <person name="Paukszto L."/>
            <person name="Jastrzebski P J."/>
        </authorList>
    </citation>
    <scope>NUCLEOTIDE SEQUENCE [LARGE SCALE GENOMIC DNA]</scope>
    <source>
        <strain evidence="3 4">WMS-il1</strain>
    </source>
</reference>
<dbReference type="PANTHER" id="PTHR23280:SF21">
    <property type="entry name" value="PROTEIN 4.1 HOMOLOG"/>
    <property type="match status" value="1"/>
</dbReference>
<keyword evidence="4" id="KW-1185">Reference proteome</keyword>
<dbReference type="Gene3D" id="2.30.29.30">
    <property type="entry name" value="Pleckstrin-homology domain (PH domain)/Phosphotyrosine-binding domain (PTB)"/>
    <property type="match status" value="1"/>
</dbReference>
<dbReference type="SUPFAM" id="SSF54236">
    <property type="entry name" value="Ubiquitin-like"/>
    <property type="match status" value="1"/>
</dbReference>
<feature type="compositionally biased region" description="Polar residues" evidence="1">
    <location>
        <begin position="652"/>
        <end position="662"/>
    </location>
</feature>
<evidence type="ECO:0000313" key="3">
    <source>
        <dbReference type="EMBL" id="VUZ40865.1"/>
    </source>
</evidence>
<dbReference type="SUPFAM" id="SSF47031">
    <property type="entry name" value="Second domain of FERM"/>
    <property type="match status" value="1"/>
</dbReference>
<name>A0A564Y0P2_HYMDI</name>
<feature type="compositionally biased region" description="Acidic residues" evidence="1">
    <location>
        <begin position="559"/>
        <end position="572"/>
    </location>
</feature>
<dbReference type="GO" id="GO:0005856">
    <property type="term" value="C:cytoskeleton"/>
    <property type="evidence" value="ECO:0007669"/>
    <property type="project" value="TreeGrafter"/>
</dbReference>
<dbReference type="Gene3D" id="3.10.20.90">
    <property type="entry name" value="Phosphatidylinositol 3-kinase Catalytic Subunit, Chain A, domain 1"/>
    <property type="match status" value="1"/>
</dbReference>
<dbReference type="InterPro" id="IPR014352">
    <property type="entry name" value="FERM/acyl-CoA-bd_prot_sf"/>
</dbReference>
<dbReference type="Proteomes" id="UP000321570">
    <property type="component" value="Unassembled WGS sequence"/>
</dbReference>
<proteinExistence type="predicted"/>
<dbReference type="Pfam" id="PF00373">
    <property type="entry name" value="FERM_M"/>
    <property type="match status" value="1"/>
</dbReference>
<protein>
    <recommendedName>
        <fullName evidence="2">FERM domain-containing protein</fullName>
    </recommendedName>
</protein>
<dbReference type="InterPro" id="IPR011993">
    <property type="entry name" value="PH-like_dom_sf"/>
</dbReference>
<feature type="region of interest" description="Disordered" evidence="1">
    <location>
        <begin position="396"/>
        <end position="603"/>
    </location>
</feature>
<dbReference type="InterPro" id="IPR019749">
    <property type="entry name" value="Band_41_domain"/>
</dbReference>
<sequence length="662" mass="74221">MTAASPRQLSVDLSADDHKRGSIRKGSIFNLFNLSSNERLNETTDVDIQLFDGTRMCALIDHRVNGKTLLNHIASELGDVSKAKYLGLIIEPPGELPEWMDLYCSIAKEKSAKGFNVMMVRIKFYPADPVLEMKPDCFTNLLYFQLRHDLAVGRLLGKERDRCLMVAYSIKYEGGLKGISKDKLLDSVVVHSKIFPTNLDNSMQSRIKEYLEEKYEISEEEALNSFLKVATRMDTYGIEPFDAKDQRGNGIAVGFNFRGLSVFKSSQQVNFFRWESMINYECERKNVIITIKTRDVKKKIGFKCDSRANAMQLYRRLREASKFFSPENVENKCDMDKPPKFASPSYAKSTESVNSESSNPSSNQTCQITRIHSFVPPPCYFSLSLSRDSGKSSLTLSPLPFDGRPNALTPTNQPPQALFNPPEAPLIFLHPPEVDDGSKTPTPSHHSDSAADLTDTTVAQDSVTPTNMNPFEGERHETSEKPTRQYETPIREEGEEGGEKPKSNVMVGSNKEHENQLKEEEVEKKRYSIPEKGESSSTEKGIEKENPVVIVIVEKPKDDSDDSKDEDEEDNESPSKLRSSLDSSSQESLAKYNSPFGDFARTNIFKEKNPKRLGVVDFEMSASTTSITVPTTGSTVPQTTQCKSKQDGVRNVSLTNSMMQDS</sequence>
<dbReference type="GO" id="GO:0031032">
    <property type="term" value="P:actomyosin structure organization"/>
    <property type="evidence" value="ECO:0007669"/>
    <property type="project" value="TreeGrafter"/>
</dbReference>
<dbReference type="InterPro" id="IPR018980">
    <property type="entry name" value="FERM_PH-like_C"/>
</dbReference>
<dbReference type="InterPro" id="IPR019748">
    <property type="entry name" value="FERM_central"/>
</dbReference>
<feature type="compositionally biased region" description="Basic and acidic residues" evidence="1">
    <location>
        <begin position="510"/>
        <end position="534"/>
    </location>
</feature>